<dbReference type="Pfam" id="PF16719">
    <property type="entry name" value="SAWADEE"/>
    <property type="match status" value="1"/>
</dbReference>
<dbReference type="OMA" id="CACRFTA"/>
<evidence type="ECO:0000313" key="2">
    <source>
        <dbReference type="EMBL" id="PRQ50450.1"/>
    </source>
</evidence>
<gene>
    <name evidence="2" type="ORF">RchiOBHm_Chr2g0133311</name>
</gene>
<dbReference type="AlphaFoldDB" id="A0A2P6RVJ1"/>
<dbReference type="GO" id="GO:0003682">
    <property type="term" value="F:chromatin binding"/>
    <property type="evidence" value="ECO:0007669"/>
    <property type="project" value="InterPro"/>
</dbReference>
<dbReference type="Gramene" id="PRQ50450">
    <property type="protein sequence ID" value="PRQ50450"/>
    <property type="gene ID" value="RchiOBHm_Chr2g0133311"/>
</dbReference>
<keyword evidence="3" id="KW-1185">Reference proteome</keyword>
<sequence length="194" mass="22585">MEMEFRSGVDDAWYAVKIYTEDNSAERLTVKFCNFEDEYDEVYEAQDLTSANHMTNFLSRFRLVSIQVQDSECPNVVEGMLVCAAVSVTPDNCRFYDAVKCKKHRSVEGEEECLCKFVLFWKHWPKGGSLTTQAVRDICRVQPRTEEVDPLLALFLQTTRSRIQTNDRALFLLLPLLQYLMRPLRKVCSLYIFP</sequence>
<feature type="domain" description="SAWADEE" evidence="1">
    <location>
        <begin position="1"/>
        <end position="139"/>
    </location>
</feature>
<accession>A0A2P6RVJ1</accession>
<dbReference type="PANTHER" id="PTHR36384">
    <property type="entry name" value="SAWADEE PROTEIN"/>
    <property type="match status" value="1"/>
</dbReference>
<protein>
    <submittedName>
        <fullName evidence="2">Putative SAWADEE domain-containing protein</fullName>
    </submittedName>
</protein>
<evidence type="ECO:0000313" key="3">
    <source>
        <dbReference type="Proteomes" id="UP000238479"/>
    </source>
</evidence>
<name>A0A2P6RVJ1_ROSCH</name>
<dbReference type="STRING" id="74649.A0A2P6RVJ1"/>
<dbReference type="EMBL" id="PDCK01000040">
    <property type="protein sequence ID" value="PRQ50450.1"/>
    <property type="molecule type" value="Genomic_DNA"/>
</dbReference>
<proteinExistence type="predicted"/>
<evidence type="ECO:0000259" key="1">
    <source>
        <dbReference type="Pfam" id="PF16719"/>
    </source>
</evidence>
<dbReference type="InterPro" id="IPR032001">
    <property type="entry name" value="SAWADEE_dom"/>
</dbReference>
<comment type="caution">
    <text evidence="2">The sequence shown here is derived from an EMBL/GenBank/DDBJ whole genome shotgun (WGS) entry which is preliminary data.</text>
</comment>
<organism evidence="2 3">
    <name type="scientific">Rosa chinensis</name>
    <name type="common">China rose</name>
    <dbReference type="NCBI Taxonomy" id="74649"/>
    <lineage>
        <taxon>Eukaryota</taxon>
        <taxon>Viridiplantae</taxon>
        <taxon>Streptophyta</taxon>
        <taxon>Embryophyta</taxon>
        <taxon>Tracheophyta</taxon>
        <taxon>Spermatophyta</taxon>
        <taxon>Magnoliopsida</taxon>
        <taxon>eudicotyledons</taxon>
        <taxon>Gunneridae</taxon>
        <taxon>Pentapetalae</taxon>
        <taxon>rosids</taxon>
        <taxon>fabids</taxon>
        <taxon>Rosales</taxon>
        <taxon>Rosaceae</taxon>
        <taxon>Rosoideae</taxon>
        <taxon>Rosoideae incertae sedis</taxon>
        <taxon>Rosa</taxon>
    </lineage>
</organism>
<reference evidence="2 3" key="1">
    <citation type="journal article" date="2018" name="Nat. Genet.">
        <title>The Rosa genome provides new insights in the design of modern roses.</title>
        <authorList>
            <person name="Bendahmane M."/>
        </authorList>
    </citation>
    <scope>NUCLEOTIDE SEQUENCE [LARGE SCALE GENOMIC DNA]</scope>
    <source>
        <strain evidence="3">cv. Old Blush</strain>
    </source>
</reference>
<dbReference type="PANTHER" id="PTHR36384:SF1">
    <property type="entry name" value="SAWADEE PROTEIN"/>
    <property type="match status" value="1"/>
</dbReference>
<dbReference type="Proteomes" id="UP000238479">
    <property type="component" value="Chromosome 2"/>
</dbReference>